<proteinExistence type="predicted"/>
<dbReference type="InterPro" id="IPR002586">
    <property type="entry name" value="CobQ/CobB/MinD/ParA_Nub-bd_dom"/>
</dbReference>
<dbReference type="CDD" id="cd02042">
    <property type="entry name" value="ParAB_family"/>
    <property type="match status" value="1"/>
</dbReference>
<reference evidence="2 3" key="1">
    <citation type="submission" date="2020-05" db="EMBL/GenBank/DDBJ databases">
        <title>Complete genome sequence of of a novel Thermoleptolyngbya strain isolated from hot springs of Ganzi, Sichuan China.</title>
        <authorList>
            <person name="Tang J."/>
            <person name="Daroch M."/>
            <person name="Li L."/>
            <person name="Waleron K."/>
            <person name="Waleron M."/>
            <person name="Waleron M."/>
        </authorList>
    </citation>
    <scope>NUCLEOTIDE SEQUENCE [LARGE SCALE GENOMIC DNA]</scope>
    <source>
        <strain evidence="2 3">PKUAC-SCTA183</strain>
    </source>
</reference>
<dbReference type="EMBL" id="CP053661">
    <property type="protein sequence ID" value="QKD81205.1"/>
    <property type="molecule type" value="Genomic_DNA"/>
</dbReference>
<dbReference type="Pfam" id="PF01656">
    <property type="entry name" value="CbiA"/>
    <property type="match status" value="1"/>
</dbReference>
<dbReference type="PANTHER" id="PTHR13696:SF96">
    <property type="entry name" value="COBQ_COBB_MIND_PARA NUCLEOTIDE BINDING DOMAIN-CONTAINING PROTEIN"/>
    <property type="match status" value="1"/>
</dbReference>
<evidence type="ECO:0000313" key="3">
    <source>
        <dbReference type="Proteomes" id="UP000505210"/>
    </source>
</evidence>
<dbReference type="KEGG" id="theu:HPC62_02585"/>
<dbReference type="PIRSF" id="PIRSF009320">
    <property type="entry name" value="Nuc_binding_HP_1000"/>
    <property type="match status" value="1"/>
</dbReference>
<evidence type="ECO:0000313" key="2">
    <source>
        <dbReference type="EMBL" id="QKD81205.1"/>
    </source>
</evidence>
<name>A0A6M8BF48_9CYAN</name>
<dbReference type="InterPro" id="IPR050678">
    <property type="entry name" value="DNA_Partitioning_ATPase"/>
</dbReference>
<organism evidence="2 3">
    <name type="scientific">Thermoleptolyngbya sichuanensis A183</name>
    <dbReference type="NCBI Taxonomy" id="2737172"/>
    <lineage>
        <taxon>Bacteria</taxon>
        <taxon>Bacillati</taxon>
        <taxon>Cyanobacteriota</taxon>
        <taxon>Cyanophyceae</taxon>
        <taxon>Oculatellales</taxon>
        <taxon>Oculatellaceae</taxon>
        <taxon>Thermoleptolyngbya</taxon>
        <taxon>Thermoleptolyngbya sichuanensis</taxon>
    </lineage>
</organism>
<dbReference type="PANTHER" id="PTHR13696">
    <property type="entry name" value="P-LOOP CONTAINING NUCLEOSIDE TRIPHOSPHATE HYDROLASE"/>
    <property type="match status" value="1"/>
</dbReference>
<evidence type="ECO:0000259" key="1">
    <source>
        <dbReference type="Pfam" id="PF01656"/>
    </source>
</evidence>
<keyword evidence="3" id="KW-1185">Reference proteome</keyword>
<dbReference type="SUPFAM" id="SSF52540">
    <property type="entry name" value="P-loop containing nucleoside triphosphate hydrolases"/>
    <property type="match status" value="1"/>
</dbReference>
<dbReference type="Proteomes" id="UP000505210">
    <property type="component" value="Chromosome"/>
</dbReference>
<protein>
    <submittedName>
        <fullName evidence="2">ParA family protein</fullName>
    </submittedName>
</protein>
<dbReference type="RefSeq" id="WP_172353620.1">
    <property type="nucleotide sequence ID" value="NZ_CP053661.1"/>
</dbReference>
<dbReference type="Gene3D" id="3.40.50.300">
    <property type="entry name" value="P-loop containing nucleotide triphosphate hydrolases"/>
    <property type="match status" value="1"/>
</dbReference>
<dbReference type="InterPro" id="IPR027417">
    <property type="entry name" value="P-loop_NTPase"/>
</dbReference>
<dbReference type="AlphaFoldDB" id="A0A6M8BF48"/>
<sequence>MIITVASFKGGVGKTTAAIHLAAFLQTQGETLLIDADPNRSATGWAMRGSLPYEVVDEWRSPQRVRNFSHVVIDTQARPVQRDLELLTDGCDLLILPTTPDVLAMDALVLTLECLHTIGANRYRIMLNIIPPKPSRDGETVRSLLQESGMPVFAAGVRRLAAFQKAARAGIPVYEVKDPRAADGWQDYVSVGEEMLEVFGG</sequence>
<gene>
    <name evidence="2" type="ORF">HPC62_02585</name>
</gene>
<accession>A0A6M8BF48</accession>
<feature type="domain" description="CobQ/CobB/MinD/ParA nucleotide binding" evidence="1">
    <location>
        <begin position="3"/>
        <end position="173"/>
    </location>
</feature>